<evidence type="ECO:0000256" key="2">
    <source>
        <dbReference type="ARBA" id="ARBA00011073"/>
    </source>
</evidence>
<keyword evidence="15" id="KW-1185">Reference proteome</keyword>
<evidence type="ECO:0000313" key="15">
    <source>
        <dbReference type="Proteomes" id="UP000298416"/>
    </source>
</evidence>
<dbReference type="CDD" id="cd04852">
    <property type="entry name" value="Peptidases_S8_3"/>
    <property type="match status" value="1"/>
</dbReference>
<dbReference type="InterPro" id="IPR041469">
    <property type="entry name" value="Subtilisin-like_FN3"/>
</dbReference>
<protein>
    <recommendedName>
        <fullName evidence="16">Subtilisin-like protease</fullName>
    </recommendedName>
</protein>
<dbReference type="InterPro" id="IPR023828">
    <property type="entry name" value="Peptidase_S8_Ser-AS"/>
</dbReference>
<evidence type="ECO:0000256" key="4">
    <source>
        <dbReference type="ARBA" id="ARBA00022670"/>
    </source>
</evidence>
<keyword evidence="4 9" id="KW-0645">Protease</keyword>
<organism evidence="14">
    <name type="scientific">Salvia splendens</name>
    <name type="common">Scarlet sage</name>
    <dbReference type="NCBI Taxonomy" id="180675"/>
    <lineage>
        <taxon>Eukaryota</taxon>
        <taxon>Viridiplantae</taxon>
        <taxon>Streptophyta</taxon>
        <taxon>Embryophyta</taxon>
        <taxon>Tracheophyta</taxon>
        <taxon>Spermatophyta</taxon>
        <taxon>Magnoliopsida</taxon>
        <taxon>eudicotyledons</taxon>
        <taxon>Gunneridae</taxon>
        <taxon>Pentapetalae</taxon>
        <taxon>asterids</taxon>
        <taxon>lamiids</taxon>
        <taxon>Lamiales</taxon>
        <taxon>Lamiaceae</taxon>
        <taxon>Nepetoideae</taxon>
        <taxon>Mentheae</taxon>
        <taxon>Salviinae</taxon>
        <taxon>Salvia</taxon>
        <taxon>Salvia subgen. Calosphace</taxon>
        <taxon>core Calosphace</taxon>
    </lineage>
</organism>
<comment type="subcellular location">
    <subcellularLocation>
        <location evidence="1">Secreted</location>
    </subcellularLocation>
</comment>
<dbReference type="Proteomes" id="UP000298416">
    <property type="component" value="Unassembled WGS sequence"/>
</dbReference>
<dbReference type="PANTHER" id="PTHR10795">
    <property type="entry name" value="PROPROTEIN CONVERTASE SUBTILISIN/KEXIN"/>
    <property type="match status" value="1"/>
</dbReference>
<sequence length="772" mass="82495">MAIPHKLWCFVLIILPHFISIIFADEYDTYIIHMDASAMPKAFSTHHNWYLTTLSSISNTHTNTIKPTTTLSSSSSSSKLIYTYTNAINGFTALLSPSELRSLANTPGFLSSTRDATVKRDTTHSNQFLGLDDDHGVWPTSHYGHDVIIGLVDTGIWPESRSFGDAGLGPIPSRWKGACESGTQFNFSLCNNKLIGARSFNKGLLAKYPNITIAMNSARDTDGHGTHTSSTAAGGAVEGADYFGYAPGTARGTAPGARVAMYKALWDEGSLLSDIIAAIDQAIADGVDVISISLGIDGTPLYADPIAIAAFAAMEQGIFVSTSAGNEGPFLATLHNGTPWVLTVAATTIDREFHGAVVLATGASITGQSLYPGNSSATELPLIFPKSCTDAKSLINLKNRDIIIVCVDTNFTLSDQLYNTGDLKIAGAVFITNTTDITFYTQTSFPAVFLNLEKGSEILNYINTSSQPKASLSFKQTSLGTKPAPRLTSYSSRGPSPSCPVVLKPDLTAPGDQILAAWPSNSSVTQLKSGEIYNDFNIISGTSMSCPHAAGVAALLRGTHPTWSPAAIRSAMITTAGFLDNTGYPIADLGLDNLPATPIDMGAGQVDPNRAIDPGLVYEAGRDDYVRLMCAMNFTGKQIQTVTRSSNYSCSNASLDLNYPSFVAFFRVHDGRDSGAREMRRTVTNVGGGRAVYAAKVTVEGGLNVTVSPESLEFERENEKKSFVLRVEDPRLVKNNSIVYGALSWIESNGNRVVRSPIVVTTISPDDLLPHG</sequence>
<dbReference type="GO" id="GO:0005576">
    <property type="term" value="C:extracellular region"/>
    <property type="evidence" value="ECO:0007669"/>
    <property type="project" value="UniProtKB-SubCell"/>
</dbReference>
<feature type="active site" description="Charge relay system" evidence="9">
    <location>
        <position position="224"/>
    </location>
</feature>
<dbReference type="EMBL" id="PNBA02000013">
    <property type="protein sequence ID" value="KAG6402509.1"/>
    <property type="molecule type" value="Genomic_DNA"/>
</dbReference>
<evidence type="ECO:0000313" key="14">
    <source>
        <dbReference type="EMBL" id="KAG6402509.1"/>
    </source>
</evidence>
<dbReference type="InterPro" id="IPR000209">
    <property type="entry name" value="Peptidase_S8/S53_dom"/>
</dbReference>
<accession>A0A8X8ZFY2</accession>
<keyword evidence="5 10" id="KW-0732">Signal</keyword>
<feature type="chain" id="PRO_5036501457" description="Subtilisin-like protease" evidence="10">
    <location>
        <begin position="25"/>
        <end position="772"/>
    </location>
</feature>
<keyword evidence="7 9" id="KW-0720">Serine protease</keyword>
<keyword evidence="8" id="KW-0325">Glycoprotein</keyword>
<evidence type="ECO:0000256" key="6">
    <source>
        <dbReference type="ARBA" id="ARBA00022801"/>
    </source>
</evidence>
<dbReference type="FunFam" id="3.30.70.80:FF:000003">
    <property type="entry name" value="Subtilisin-like protease SBT1.9"/>
    <property type="match status" value="1"/>
</dbReference>
<evidence type="ECO:0000259" key="11">
    <source>
        <dbReference type="Pfam" id="PF00082"/>
    </source>
</evidence>
<name>A0A8X8ZFY2_SALSN</name>
<dbReference type="OrthoDB" id="206201at2759"/>
<feature type="active site" description="Charge relay system" evidence="9">
    <location>
        <position position="543"/>
    </location>
</feature>
<dbReference type="GO" id="GO:0006508">
    <property type="term" value="P:proteolysis"/>
    <property type="evidence" value="ECO:0007669"/>
    <property type="project" value="UniProtKB-KW"/>
</dbReference>
<dbReference type="FunFam" id="3.40.50.200:FF:000006">
    <property type="entry name" value="Subtilisin-like protease SBT1.5"/>
    <property type="match status" value="1"/>
</dbReference>
<evidence type="ECO:0000259" key="12">
    <source>
        <dbReference type="Pfam" id="PF05922"/>
    </source>
</evidence>
<feature type="active site" description="Charge relay system" evidence="9">
    <location>
        <position position="153"/>
    </location>
</feature>
<keyword evidence="6 9" id="KW-0378">Hydrolase</keyword>
<feature type="signal peptide" evidence="10">
    <location>
        <begin position="1"/>
        <end position="24"/>
    </location>
</feature>
<gene>
    <name evidence="14" type="ORF">SASPL_134705</name>
</gene>
<dbReference type="PROSITE" id="PS00138">
    <property type="entry name" value="SUBTILASE_SER"/>
    <property type="match status" value="1"/>
</dbReference>
<dbReference type="InterPro" id="IPR045051">
    <property type="entry name" value="SBT"/>
</dbReference>
<evidence type="ECO:0000256" key="3">
    <source>
        <dbReference type="ARBA" id="ARBA00022525"/>
    </source>
</evidence>
<comment type="similarity">
    <text evidence="2 9">Belongs to the peptidase S8 family.</text>
</comment>
<dbReference type="PROSITE" id="PS51892">
    <property type="entry name" value="SUBTILASE"/>
    <property type="match status" value="1"/>
</dbReference>
<dbReference type="AlphaFoldDB" id="A0A8X8ZFY2"/>
<evidence type="ECO:0008006" key="16">
    <source>
        <dbReference type="Google" id="ProtNLM"/>
    </source>
</evidence>
<evidence type="ECO:0000256" key="1">
    <source>
        <dbReference type="ARBA" id="ARBA00004613"/>
    </source>
</evidence>
<feature type="domain" description="Subtilisin-like protease fibronectin type-III" evidence="13">
    <location>
        <begin position="656"/>
        <end position="760"/>
    </location>
</feature>
<evidence type="ECO:0000256" key="5">
    <source>
        <dbReference type="ARBA" id="ARBA00022729"/>
    </source>
</evidence>
<evidence type="ECO:0000256" key="7">
    <source>
        <dbReference type="ARBA" id="ARBA00022825"/>
    </source>
</evidence>
<comment type="caution">
    <text evidence="14">The sequence shown here is derived from an EMBL/GenBank/DDBJ whole genome shotgun (WGS) entry which is preliminary data.</text>
</comment>
<evidence type="ECO:0000256" key="8">
    <source>
        <dbReference type="ARBA" id="ARBA00023180"/>
    </source>
</evidence>
<feature type="domain" description="Peptidase S8/S53" evidence="11">
    <location>
        <begin position="144"/>
        <end position="580"/>
    </location>
</feature>
<keyword evidence="3" id="KW-0964">Secreted</keyword>
<dbReference type="Pfam" id="PF17766">
    <property type="entry name" value="fn3_6"/>
    <property type="match status" value="1"/>
</dbReference>
<dbReference type="CDD" id="cd02120">
    <property type="entry name" value="PA_subtilisin_like"/>
    <property type="match status" value="1"/>
</dbReference>
<dbReference type="Pfam" id="PF05922">
    <property type="entry name" value="Inhibitor_I9"/>
    <property type="match status" value="1"/>
</dbReference>
<dbReference type="Pfam" id="PF00082">
    <property type="entry name" value="Peptidase_S8"/>
    <property type="match status" value="1"/>
</dbReference>
<reference evidence="14" key="1">
    <citation type="submission" date="2018-01" db="EMBL/GenBank/DDBJ databases">
        <authorList>
            <person name="Mao J.F."/>
        </authorList>
    </citation>
    <scope>NUCLEOTIDE SEQUENCE</scope>
    <source>
        <strain evidence="14">Huo1</strain>
        <tissue evidence="14">Leaf</tissue>
    </source>
</reference>
<evidence type="ECO:0000256" key="9">
    <source>
        <dbReference type="PROSITE-ProRule" id="PRU01240"/>
    </source>
</evidence>
<proteinExistence type="inferred from homology"/>
<evidence type="ECO:0000256" key="10">
    <source>
        <dbReference type="SAM" id="SignalP"/>
    </source>
</evidence>
<dbReference type="GO" id="GO:0004252">
    <property type="term" value="F:serine-type endopeptidase activity"/>
    <property type="evidence" value="ECO:0007669"/>
    <property type="project" value="UniProtKB-UniRule"/>
</dbReference>
<feature type="domain" description="Inhibitor I9" evidence="12">
    <location>
        <begin position="29"/>
        <end position="119"/>
    </location>
</feature>
<dbReference type="InterPro" id="IPR034197">
    <property type="entry name" value="Peptidases_S8_3"/>
</dbReference>
<evidence type="ECO:0000259" key="13">
    <source>
        <dbReference type="Pfam" id="PF17766"/>
    </source>
</evidence>
<reference evidence="14" key="2">
    <citation type="submission" date="2020-08" db="EMBL/GenBank/DDBJ databases">
        <title>Plant Genome Project.</title>
        <authorList>
            <person name="Zhang R.-G."/>
        </authorList>
    </citation>
    <scope>NUCLEOTIDE SEQUENCE</scope>
    <source>
        <strain evidence="14">Huo1</strain>
        <tissue evidence="14">Leaf</tissue>
    </source>
</reference>
<dbReference type="InterPro" id="IPR010259">
    <property type="entry name" value="S8pro/Inhibitor_I9"/>
</dbReference>